<sequence>MQFILTLHHWRTIKGLRRSGLTLPSVNYQVATRLRRIGELSNVTRSRHWRTIKSQPPAGP</sequence>
<organism evidence="1">
    <name type="scientific">Ralstonia solanacearum</name>
    <name type="common">Pseudomonas solanacearum</name>
    <dbReference type="NCBI Taxonomy" id="305"/>
    <lineage>
        <taxon>Bacteria</taxon>
        <taxon>Pseudomonadati</taxon>
        <taxon>Pseudomonadota</taxon>
        <taxon>Betaproteobacteria</taxon>
        <taxon>Burkholderiales</taxon>
        <taxon>Burkholderiaceae</taxon>
        <taxon>Ralstonia</taxon>
        <taxon>Ralstonia solanacearum species complex</taxon>
    </lineage>
</organism>
<gene>
    <name evidence="1" type="ORF">PSS4_v1_1070069</name>
</gene>
<protein>
    <submittedName>
        <fullName evidence="1">Uncharacterized protein</fullName>
    </submittedName>
</protein>
<accession>A0A0S4UBN4</accession>
<dbReference type="AlphaFoldDB" id="A0A0S4UBN4"/>
<dbReference type="EMBL" id="LN899821">
    <property type="protein sequence ID" value="CUV19636.1"/>
    <property type="molecule type" value="Genomic_DNA"/>
</dbReference>
<evidence type="ECO:0000313" key="1">
    <source>
        <dbReference type="EMBL" id="CUV19636.1"/>
    </source>
</evidence>
<proteinExistence type="predicted"/>
<name>A0A0S4UBN4_RALSL</name>
<reference evidence="1" key="1">
    <citation type="submission" date="2015-10" db="EMBL/GenBank/DDBJ databases">
        <authorList>
            <person name="Gilbert D.G."/>
        </authorList>
    </citation>
    <scope>NUCLEOTIDE SEQUENCE</scope>
    <source>
        <strain evidence="1">Phyl III-seqv23</strain>
    </source>
</reference>